<evidence type="ECO:0000313" key="2">
    <source>
        <dbReference type="Proteomes" id="UP000177309"/>
    </source>
</evidence>
<proteinExistence type="predicted"/>
<gene>
    <name evidence="1" type="ORF">A2462_07670</name>
</gene>
<evidence type="ECO:0008006" key="3">
    <source>
        <dbReference type="Google" id="ProtNLM"/>
    </source>
</evidence>
<dbReference type="Proteomes" id="UP000177309">
    <property type="component" value="Unassembled WGS sequence"/>
</dbReference>
<evidence type="ECO:0000313" key="1">
    <source>
        <dbReference type="EMBL" id="OGC34440.1"/>
    </source>
</evidence>
<dbReference type="AlphaFoldDB" id="A0A1F4TPH1"/>
<accession>A0A1F4TPH1</accession>
<dbReference type="Pfam" id="PF08843">
    <property type="entry name" value="AbiEii"/>
    <property type="match status" value="1"/>
</dbReference>
<protein>
    <recommendedName>
        <fullName evidence="3">Nucleotidyltransferase</fullName>
    </recommendedName>
</protein>
<dbReference type="Gene3D" id="3.10.450.620">
    <property type="entry name" value="JHP933, nucleotidyltransferase-like core domain"/>
    <property type="match status" value="1"/>
</dbReference>
<comment type="caution">
    <text evidence="1">The sequence shown here is derived from an EMBL/GenBank/DDBJ whole genome shotgun (WGS) entry which is preliminary data.</text>
</comment>
<organism evidence="1 2">
    <name type="scientific">candidate division WOR-1 bacterium RIFOXYC2_FULL_41_25</name>
    <dbReference type="NCBI Taxonomy" id="1802586"/>
    <lineage>
        <taxon>Bacteria</taxon>
        <taxon>Bacillati</taxon>
        <taxon>Saganbacteria</taxon>
    </lineage>
</organism>
<dbReference type="EMBL" id="MEUI01000016">
    <property type="protein sequence ID" value="OGC34440.1"/>
    <property type="molecule type" value="Genomic_DNA"/>
</dbReference>
<sequence>MIFDTATHKNILLRILKDIYTDTTVGPFLGFNGGTAAYLFYGLERFSVDLDFDLLEKTKEKHVFEQIIKILENYGTIKDAREKRYNLFCLLSYKNKVQVDRNIKIEINRRDFGSKYEVKSHLGISMKVMVKADMAAHKLVAMLERIGKTNRDIYDAWFFLHNDWPVNKEIVEQRTGLPFAGFLRKCVGSLEKMNDRQILSGVGELLNEKQKAWAKSKLRTELIFLLKLKLEQ</sequence>
<name>A0A1F4TPH1_UNCSA</name>
<dbReference type="InterPro" id="IPR014942">
    <property type="entry name" value="AbiEii"/>
</dbReference>
<reference evidence="1 2" key="1">
    <citation type="journal article" date="2016" name="Nat. Commun.">
        <title>Thousands of microbial genomes shed light on interconnected biogeochemical processes in an aquifer system.</title>
        <authorList>
            <person name="Anantharaman K."/>
            <person name="Brown C.T."/>
            <person name="Hug L.A."/>
            <person name="Sharon I."/>
            <person name="Castelle C.J."/>
            <person name="Probst A.J."/>
            <person name="Thomas B.C."/>
            <person name="Singh A."/>
            <person name="Wilkins M.J."/>
            <person name="Karaoz U."/>
            <person name="Brodie E.L."/>
            <person name="Williams K.H."/>
            <person name="Hubbard S.S."/>
            <person name="Banfield J.F."/>
        </authorList>
    </citation>
    <scope>NUCLEOTIDE SEQUENCE [LARGE SCALE GENOMIC DNA]</scope>
</reference>